<feature type="compositionally biased region" description="Polar residues" evidence="8">
    <location>
        <begin position="1818"/>
        <end position="1840"/>
    </location>
</feature>
<dbReference type="InterPro" id="IPR036322">
    <property type="entry name" value="WD40_repeat_dom_sf"/>
</dbReference>
<feature type="region of interest" description="Disordered" evidence="8">
    <location>
        <begin position="1818"/>
        <end position="1842"/>
    </location>
</feature>
<feature type="compositionally biased region" description="Polar residues" evidence="8">
    <location>
        <begin position="612"/>
        <end position="637"/>
    </location>
</feature>
<feature type="region of interest" description="Disordered" evidence="8">
    <location>
        <begin position="2824"/>
        <end position="2860"/>
    </location>
</feature>
<dbReference type="Pfam" id="PF24079">
    <property type="entry name" value="UBR4"/>
    <property type="match status" value="1"/>
</dbReference>
<reference evidence="10" key="1">
    <citation type="journal article" date="2024" name="Gigascience">
        <title>Chromosome-level genome of the poultry shaft louse Menopon gallinae provides insight into the host-switching and adaptive evolution of parasitic lice.</title>
        <authorList>
            <person name="Xu Y."/>
            <person name="Ma L."/>
            <person name="Liu S."/>
            <person name="Liang Y."/>
            <person name="Liu Q."/>
            <person name="He Z."/>
            <person name="Tian L."/>
            <person name="Duan Y."/>
            <person name="Cai W."/>
            <person name="Li H."/>
            <person name="Song F."/>
        </authorList>
    </citation>
    <scope>NUCLEOTIDE SEQUENCE</scope>
    <source>
        <strain evidence="10">Cailab_2023a</strain>
    </source>
</reference>
<protein>
    <recommendedName>
        <fullName evidence="9">UBR-type domain-containing protein</fullName>
    </recommendedName>
</protein>
<feature type="zinc finger region" description="UBR-type" evidence="6">
    <location>
        <begin position="1746"/>
        <end position="1819"/>
    </location>
</feature>
<feature type="compositionally biased region" description="Basic and acidic residues" evidence="8">
    <location>
        <begin position="2703"/>
        <end position="2718"/>
    </location>
</feature>
<accession>A0AAW2I1X9</accession>
<proteinExistence type="inferred from homology"/>
<dbReference type="PROSITE" id="PS52043">
    <property type="entry name" value="UBR4_E3"/>
    <property type="match status" value="1"/>
</dbReference>
<feature type="compositionally biased region" description="Basic and acidic residues" evidence="8">
    <location>
        <begin position="3076"/>
        <end position="3088"/>
    </location>
</feature>
<evidence type="ECO:0000256" key="4">
    <source>
        <dbReference type="ARBA" id="ARBA00022833"/>
    </source>
</evidence>
<evidence type="ECO:0000313" key="10">
    <source>
        <dbReference type="EMBL" id="KAL0276194.1"/>
    </source>
</evidence>
<dbReference type="SUPFAM" id="SSF48371">
    <property type="entry name" value="ARM repeat"/>
    <property type="match status" value="1"/>
</dbReference>
<dbReference type="Pfam" id="PF13764">
    <property type="entry name" value="E3_UbLigase_R4"/>
    <property type="match status" value="1"/>
</dbReference>
<dbReference type="InterPro" id="IPR025704">
    <property type="entry name" value="E3_Ub_ligase_UBR4_C"/>
</dbReference>
<comment type="similarity">
    <text evidence="1 7">Belongs to the UBR4 family.</text>
</comment>
<dbReference type="GO" id="GO:0005516">
    <property type="term" value="F:calmodulin binding"/>
    <property type="evidence" value="ECO:0007669"/>
    <property type="project" value="UniProtKB-KW"/>
</dbReference>
<dbReference type="PROSITE" id="PS51157">
    <property type="entry name" value="ZF_UBR"/>
    <property type="match status" value="1"/>
</dbReference>
<feature type="region of interest" description="Disordered" evidence="8">
    <location>
        <begin position="3875"/>
        <end position="3898"/>
    </location>
</feature>
<dbReference type="GO" id="GO:0008270">
    <property type="term" value="F:zinc ion binding"/>
    <property type="evidence" value="ECO:0007669"/>
    <property type="project" value="UniProtKB-KW"/>
</dbReference>
<evidence type="ECO:0000256" key="2">
    <source>
        <dbReference type="ARBA" id="ARBA00022723"/>
    </source>
</evidence>
<feature type="region of interest" description="Disordered" evidence="8">
    <location>
        <begin position="1532"/>
        <end position="1570"/>
    </location>
</feature>
<dbReference type="InterPro" id="IPR016024">
    <property type="entry name" value="ARM-type_fold"/>
</dbReference>
<evidence type="ECO:0000256" key="3">
    <source>
        <dbReference type="ARBA" id="ARBA00022771"/>
    </source>
</evidence>
<keyword evidence="5" id="KW-0112">Calmodulin-binding</keyword>
<feature type="region of interest" description="Disordered" evidence="8">
    <location>
        <begin position="3070"/>
        <end position="3094"/>
    </location>
</feature>
<dbReference type="PANTHER" id="PTHR21725:SF1">
    <property type="entry name" value="E3 UBIQUITIN-PROTEIN LIGASE UBR4"/>
    <property type="match status" value="1"/>
</dbReference>
<comment type="caution">
    <text evidence="10">The sequence shown here is derived from an EMBL/GenBank/DDBJ whole genome shotgun (WGS) entry which is preliminary data.</text>
</comment>
<dbReference type="InterPro" id="IPR045189">
    <property type="entry name" value="UBR4-like"/>
</dbReference>
<sequence>MASSSGGVEWASVIKPILAASYGSFNKNDVLELIKAINKSENEFSQHEEEYEVFYTTFAALAADYISSSVHTVCKTQIGSACQASKILLTFLLNKLKAQGSKEISAQSNSLSPKQLLLPIKALCTAKGMLQATDHVTITSMMKNAKLPPFVKTAAAGEKEPTMFKEVKRSRTDLSYTLMAQLTSPLYDFSLAKSSSTSTIDSNNKTSETSNNLNENISAKEVERLFIQKNISKLQSLKAGDILIDICLDLPHLSRYVQKYKEAVSTGKFSLPSNHSEATIIRHNVQALINDVSLVWCALSLPVFEPLNSHRLDHLSGLTMSCLYCSVCVAIASSLLGISSAVSPKSNAGASSNSAGANAGKASSGEEENLDGLAVSVVEKSLEIFSLMSEGIKTSTRAGGDILQNHLLIGVWVLLSGLQAQVQTSNITPTEKMKEEKGRSPIKVREGSSRVNLMKAQQGFGVLSVALASLCLKMMSDLLDDLQVEAATQDIPSSEQDPNFQTSEVSTADLNILGKFTALQRAAKFLNSAPLNQLLFYLATISYRKACTLKRIQKYPPEGDSFSTVFSDSTTYYEDDLMSCSESNSPEDEDEDEDSDRILGLWLVETLAPPENTNPAQAAQSTEENQEGSVKTTNRTGSIVPEKGEPHGYISLATQIFQFMNKHFLNSKSNYIWRYVQNGLSEQHMVMLAAIIRDLDRESARTETGTISVYFGAALGGLYSEFSQALTRFMHNLLVCGILNDCLQNTLLNHLGVSPWASETVTDWPLQVYPRTLAVLAQVLLLKSNQQEKEKACISIWHRLVNDLADNVCLPPLTLEAEIEDLNVEHAQLLLFFFHSLNLMQKKSVLLLTAAGVIRCSASVRNPMKDSQLLHLSRLLLLLEYLMKHLYDAPPSLLEQVQWNLFNSMTMVTDGTENKEGSRVPSRIYYPWKEIEDNYRKYGPQDECSMKPRFYSLTLVEVNNQDSPKLDGLACNFILGTPDKLKYPQLMDALIEILNVTSHCRNKEKLSFTGLCAIQYCFTICWRLLLILPPSTPYMDDLAKGQELPPNSLLLHSLIWGPRTGYKTFTGWMKDCLVRQGMYTQYAETLLKNVAKTVNCLDYDVKLAKNCINALKPKIQGNSLVPTSKLPSLADLCLLDAVIAKIQVLMDESISKPPDALDCPKGSQTVEQSPSVSELAQELLPDIIELTEAILACCSSSLLYEINVSTENSKSFTVQDLLVLKEILSMSSRNNAKTGVLGGLLMGQVPVAVKTVADKWNSSPLSEFPSNTYANDMIPAESYILAVVNRHISSLSGQGTFTINPSLQHLLYSLISFIGEHITKCPDGSETKQKAVDVLIPVTMETCCEYIHDMARRTLDKIIGDPETDLHQQKLYYEVFKHTYDLILVYTESSDMVNDKYLQKCLKFIEGFLDKPAGRQALDKFFNVDCQGNIIKVLLSISTPSKQYVTKVLKFLNKLLSTAEKNPGDVCLEHLCVSLTRLTSVDEETLQNWLRHLVLGSPNATPSPPPSATQTPTIFQATAALVATTIAAAVGTELKEETPPPQQQKTEAKTEEKTAKFAANAESPSESPVKEQQNLFQENHLLLQGLTNYITKDSSPAGEEVAMTLLKAMIPIATQILSTMEGVGFSDLMSIMSTLADAGSGKGHFHLFKAATGWLEISKRFLTQKEVLEKIEVGAAVGRHRTILDSTCHLLNYVSDVFTSLGPTTLGRATSPPWDGDTPLDLDCDWADDVGHDEEESGGEDSDEDSLCNKLCTFTITQKEFMNQHWYHCHTCKMVDGVGVCTVCARVCHRGHDITYSKYGNFFCDCGAKQDGSCQALTKRNPQTSNEHSGQAVSNSSCHGSGNFGMETMLPSSLRRRPSSPVNFDRNERTHKDRTKLANLAKQLESYREVLTSVTTSTNIISSLLELVKSLIPAVKASCDRNSPVGCHLRGQIAMNQLHTLEKKFQETDQLMLPTLGSQEGAFENVRMNYSGDQGQMIRQLLSAHMIRRVAMCCLSSPHGKRQHLAVSHEKGKITVLQLSALLKQADSSKRKLTLTRLASAPIPFTVLSITGNPWNEDFLAVCGLKDCHVVTFSSNGLVADHLVLHPQLEGGNFIIKAIWLPGSQTELALVTADFIKIYDLSKDAVRPKYFFLVPAGKVRDCTFYCNESYNYSYILVMSSAGHIYTQEMYEESLAIHGPFFVMDVLENYHPDVKESSNQVEGGGVSIYYSHTLQMLFFSYCSGKSFVAPLTHIDCGYKEFSSVFMINLGKSGGSGKANNAQPQPLYQWSEVPNHPGLVCSVMQSSNNPVILMIKPDTILVQEIKVVPAKAKIMDMVAIRHPLNADHRTTLILLCEDGSLRLYMASMEHTGFWLSPSVQAVSSSSNIKQARKKKTTISQAGKPTGSVTFPVDFFEHCQVMNDIEFGGNDLLQIYNSQQIKHRLNTMGMYVVSTKQTGFNVEVINNDHSLVITGIRVSLGNQDAQRSPAFIEIFGRSIHTAAARNRWFDFPLTREESLQADKRLTITFGPSPDPDSVIIVDSIKVYGKTKDAFGWPEENEELSSNVSPPVAQTSSAASENESMPVTPTPLTSLEKMVSGILEVLDSCFTLISNTSEESKLQQKLTALDVATSLLTLPTPSSLQLHTKSLISALHHSKVAYHIYKDFALLNHAYLTLQNFKALAKPKDIDPEAFYRLVLTVRSVAVARPYNLTKFAETLPVVDAKANAEKDVPTPEKEESPTTKGGKQASKHFMSELTNVLWQLLDCAPKNIARAPVCKPGLTHVEAVVQALVEIFHAFTLCDLDGTISEASKQYLELLLSDNLQISFSAKQALIRVLRPRPKRRRVFIPSPPHCSTPGGTTEMESDKGPVSQPSQDSSEADQAHFEVDTVEPMVLLAPEAGNAAGAGQVVEMNPIEALLGGPGIFPPLLDIPPDADDETMVELAIALSLQDHEGAPDLQVLQQGIQQGLQGLANLQGLQNIAGATLQSLQVLAAAQAQGTGQNQEAGHYSDTTASAGGSDDEGSTAATDGSTLRTSPAEQVQGGSAGSESGGSGVESITGEHNISGRSSAYGDNMQEPLVGVRSEISSLGAQTGFQSHETDVLEQEHEPETENSSSLHELRLTLLQHFLEKYSTDHQYDGVHVIPFMQVILMLTSDLDSEEEKDKVCLEALLNTLVKALEIKEPDTKDIWQRTTKREVHLVIMRLLSVLMSRSKANIKSGSENSNFVSQTTASVLLQAGMIKYCLKLLEELLKYWKITNSEDGGSPVGGALLKPHLTSSPPDMSPFFLRQYVKGHANDVFEDYPQLLTEMALRLPYQIQKHMDSSSSITTNFHKSWYYFLCEYMMTHQTPFVRRQVRKLLLFLCGNRDKYRQLRDLHALESHMQAVQQSCKEGGFDPSDTHCHISLNYDSLVELIEHLKACVEVATYRTGNWQSFCLKNDEILPFLFEISCILDDGVSSTILQLLQCALCCSKLEKSPSSQEVKNAATPSAPTPRKDRDKLDDTESDAKYEEAQSILLVQQINKSVSRELFTKFVKAFLLETNATNVRWQAHALVLAIYQNSFPAEQEALLDLLWKLWPQLHAYGRKAAQFVDLLGYFSLKTSQSGKKLTEYIEQAVALLQKQNELLAHHPNASLYDSLTQFVEFDGYYLESEPCLVCNNPEVPMTSIKLSSIKIDSKFTTTTQFVKLVGSHTISKITLRIGDLKRTKMVRTINIYYNNRSVQAVVELKNKFTVWHKAKKVSLISGQTEVKMEFPLPIVACNLMIEYADFYENIQATSETLQCPRCSASVPANPGVCGNCGENVYQCHKCRAINYDEKDPFLCHSCGFCKYAKFDYTLTAKPCCAVDPIENDEDRYKTITTINNSLEKADRVYRTLIANKPSLEMLIVKITEHHMDKSNEENSGNLSTGTGSTSSTVPSGSTQVSKAIQSLAQRYCGEFKSSFEELSKIIQRVLACRRELVAYDRNQKEKGFKTASGNSANKNVSNTSGLVTSSAAVMSSSISFMPSDSTSTAMGRCYGCASAAVEHCLTLLRALASSPTSRQILCSQGLIQELVKNNLRKGTVQIQELLCLLTRDNAKATQELCTLLMERIALTLVGHVANSDLAFAVRHEMALLAALVQKEDNCWEQKLRCVMQLLLMASKDAKSPVVMESITLPCLKILQNIIKPGQPVSKKNKDKSIDALATVVPLQGIHIDVQKWLQGDPKHSFKAWRSRMPSKSTTDVLRPTKKEEIHAYYLMEKYGNRWRQKHKMLKDFFPVILWNDAPWLKQVLFNPSSRMSRQVACNLLESLCQVSIRKKEILDLLTGYLGELGLAGESAAEFLSLYQNLLQQPPWKQYLALKGLLLQIAELLTKEIQELHRLEDTTLTSDLAQGYALKMLTELLASFLDHDGIKQLYKGRLVGAVLNGYLSLRRLVVQRTRLIDDTQEKLLELLEEMTSGNEEETKAFMAICIETVKSQPPEDIRTPVFVFERLCSIIYPEESDTGEFYLNLDKDPQQEDFLQGRMLGNPYSSNEPGLGPLMRDVKNKICQDCELVALLEDDNGMELLVNNKIISLNLPVREVYKKIWLAESGETDTMKVVYRMRGLLGDATEEFVETLNAKSEQEVNNEEVYKMANVMADCGGLQVMLNRLSCITDLTRARPLLQVLLKLFRLCVKVKKNQEVLTKPELNAIWVFLNVLIDLNAEENNASKSSIAELLDIMEVILSKATSDPAEKFYRFSQTFGGVAYIEALLENVNKRSCDASDQAILPHLMRVLVSLTYGNEERMAPLIQDFMPVLNFNLFDMEHGPEDEQKLELFCILTSGIDQNAIGNTLKDYIISLGVVKQALEYITSHAPVVKATLSRTDSDDWKDFISKPALKYILRFLTGLATNHEATQLAVSAECIPIIHRLEQVSSDEHVGSLAENLLEALKSHPKVATRIEEVREQTRTEKKRLAMAMRERQLGALGMRTNEKGQVTADSTIMQQVEDLGEETGHICVICREGYKFQSTKVLGIYTFTKRCNVEEFEVKPRKTVGYSTVTHFNVVHVDCHMAAVRLARARDEWESAALQNANTKCNGLLPLWGPQVPESAFASCLARHNTYLQECTGHRDISYTSTVHDLKLLLLRFAQERSFHDDTGGGGPQSNMYIVPYLLHMALYVINTTRSGPREDKNITSYLDCSSTEKWLESSYEAEGPYYMAALSLLLCSPSRWEKTRIGHLRRLIVTAQARHVSPSASTQRLTDTTVKEYYVYKSALIFFALIDGIYSNFFKKVTITSEDQWPSQLADYIRHNDEAMMKASDRLLSSYREEILPCTTFSEFCDVVRLYGEISNCDTYISDLLKGLA</sequence>
<organism evidence="10">
    <name type="scientific">Menopon gallinae</name>
    <name type="common">poultry shaft louse</name>
    <dbReference type="NCBI Taxonomy" id="328185"/>
    <lineage>
        <taxon>Eukaryota</taxon>
        <taxon>Metazoa</taxon>
        <taxon>Ecdysozoa</taxon>
        <taxon>Arthropoda</taxon>
        <taxon>Hexapoda</taxon>
        <taxon>Insecta</taxon>
        <taxon>Pterygota</taxon>
        <taxon>Neoptera</taxon>
        <taxon>Paraneoptera</taxon>
        <taxon>Psocodea</taxon>
        <taxon>Troctomorpha</taxon>
        <taxon>Phthiraptera</taxon>
        <taxon>Amblycera</taxon>
        <taxon>Menoponidae</taxon>
        <taxon>Menopon</taxon>
    </lineage>
</organism>
<dbReference type="EMBL" id="JARGDH010000002">
    <property type="protein sequence ID" value="KAL0276194.1"/>
    <property type="molecule type" value="Genomic_DNA"/>
</dbReference>
<evidence type="ECO:0000256" key="6">
    <source>
        <dbReference type="PROSITE-ProRule" id="PRU00508"/>
    </source>
</evidence>
<keyword evidence="4" id="KW-0862">Zinc</keyword>
<feature type="compositionally biased region" description="Polar residues" evidence="8">
    <location>
        <begin position="2540"/>
        <end position="2564"/>
    </location>
</feature>
<dbReference type="CDD" id="cd19680">
    <property type="entry name" value="UBR-box_UBR4"/>
    <property type="match status" value="1"/>
</dbReference>
<keyword evidence="3 7" id="KW-0863">Zinc-finger</keyword>
<evidence type="ECO:0000256" key="7">
    <source>
        <dbReference type="PROSITE-ProRule" id="PRU01388"/>
    </source>
</evidence>
<keyword evidence="2" id="KW-0479">Metal-binding</keyword>
<dbReference type="SUPFAM" id="SSF50978">
    <property type="entry name" value="WD40 repeat-like"/>
    <property type="match status" value="1"/>
</dbReference>
<dbReference type="SMART" id="SM00396">
    <property type="entry name" value="ZnF_UBR1"/>
    <property type="match status" value="1"/>
</dbReference>
<feature type="region of interest" description="Disordered" evidence="8">
    <location>
        <begin position="2703"/>
        <end position="2726"/>
    </location>
</feature>
<evidence type="ECO:0000256" key="8">
    <source>
        <dbReference type="SAM" id="MobiDB-lite"/>
    </source>
</evidence>
<gene>
    <name evidence="10" type="ORF">PYX00_003812</name>
</gene>
<feature type="compositionally biased region" description="Polar residues" evidence="8">
    <location>
        <begin position="3003"/>
        <end position="3017"/>
    </location>
</feature>
<dbReference type="InterPro" id="IPR045841">
    <property type="entry name" value="E3_UBR4_N"/>
</dbReference>
<dbReference type="Pfam" id="PF02207">
    <property type="entry name" value="zf-UBR"/>
    <property type="match status" value="1"/>
</dbReference>
<feature type="compositionally biased region" description="Polar residues" evidence="8">
    <location>
        <begin position="3459"/>
        <end position="3468"/>
    </location>
</feature>
<feature type="region of interest" description="Disordered" evidence="8">
    <location>
        <begin position="2979"/>
        <end position="3050"/>
    </location>
</feature>
<dbReference type="Pfam" id="PF19423">
    <property type="entry name" value="E3_UBR4_N"/>
    <property type="match status" value="2"/>
</dbReference>
<feature type="compositionally biased region" description="Low complexity" evidence="8">
    <location>
        <begin position="3881"/>
        <end position="3898"/>
    </location>
</feature>
<evidence type="ECO:0000256" key="5">
    <source>
        <dbReference type="ARBA" id="ARBA00022860"/>
    </source>
</evidence>
<dbReference type="InterPro" id="IPR056530">
    <property type="entry name" value="UBR4-like_dom"/>
</dbReference>
<dbReference type="InterPro" id="IPR003126">
    <property type="entry name" value="Znf_UBR"/>
</dbReference>
<feature type="region of interest" description="UBR4 E3 catalytic module" evidence="7">
    <location>
        <begin position="4836"/>
        <end position="5303"/>
    </location>
</feature>
<feature type="compositionally biased region" description="Gly residues" evidence="8">
    <location>
        <begin position="3022"/>
        <end position="3032"/>
    </location>
</feature>
<name>A0AAW2I1X9_9NEOP</name>
<feature type="compositionally biased region" description="Basic and acidic residues" evidence="8">
    <location>
        <begin position="3472"/>
        <end position="3482"/>
    </location>
</feature>
<feature type="region of interest" description="Disordered" evidence="8">
    <location>
        <begin position="612"/>
        <end position="644"/>
    </location>
</feature>
<feature type="compositionally biased region" description="Basic and acidic residues" evidence="8">
    <location>
        <begin position="1546"/>
        <end position="1555"/>
    </location>
</feature>
<feature type="region of interest" description="Disordered" evidence="8">
    <location>
        <begin position="3459"/>
        <end position="3482"/>
    </location>
</feature>
<feature type="domain" description="UBR-type" evidence="9">
    <location>
        <begin position="1746"/>
        <end position="1819"/>
    </location>
</feature>
<evidence type="ECO:0000256" key="1">
    <source>
        <dbReference type="ARBA" id="ARBA00009970"/>
    </source>
</evidence>
<evidence type="ECO:0000259" key="9">
    <source>
        <dbReference type="PROSITE" id="PS51157"/>
    </source>
</evidence>
<dbReference type="InterPro" id="IPR047509">
    <property type="entry name" value="UBR4-like_UBR-box"/>
</dbReference>
<dbReference type="PANTHER" id="PTHR21725">
    <property type="entry name" value="E3 UBIQUITIN-PROTEIN LIGASE UBR4"/>
    <property type="match status" value="1"/>
</dbReference>
<feature type="region of interest" description="Disordered" evidence="8">
    <location>
        <begin position="2535"/>
        <end position="2564"/>
    </location>
</feature>